<feature type="compositionally biased region" description="Acidic residues" evidence="1">
    <location>
        <begin position="198"/>
        <end position="233"/>
    </location>
</feature>
<evidence type="ECO:0000256" key="1">
    <source>
        <dbReference type="SAM" id="MobiDB-lite"/>
    </source>
</evidence>
<evidence type="ECO:0000313" key="3">
    <source>
        <dbReference type="Proteomes" id="UP000800036"/>
    </source>
</evidence>
<dbReference type="OrthoDB" id="10421486at2759"/>
<feature type="compositionally biased region" description="Acidic residues" evidence="1">
    <location>
        <begin position="178"/>
        <end position="189"/>
    </location>
</feature>
<keyword evidence="3" id="KW-1185">Reference proteome</keyword>
<name>A0A6A5V3G4_9PLEO</name>
<proteinExistence type="predicted"/>
<feature type="region of interest" description="Disordered" evidence="1">
    <location>
        <begin position="41"/>
        <end position="342"/>
    </location>
</feature>
<dbReference type="EMBL" id="ML976700">
    <property type="protein sequence ID" value="KAF1970582.1"/>
    <property type="molecule type" value="Genomic_DNA"/>
</dbReference>
<dbReference type="Proteomes" id="UP000800036">
    <property type="component" value="Unassembled WGS sequence"/>
</dbReference>
<feature type="compositionally biased region" description="Acidic residues" evidence="1">
    <location>
        <begin position="114"/>
        <end position="124"/>
    </location>
</feature>
<sequence>MKLKNQTPSVRFAMKLLRRQKKQEKLLEKLLKMSLQETQQRLRHTKFHDVNKHGPLGRKGQGRIGRVQQRGPSQVLSTADENDGKIADGPNGSGSQSSACPDLRMDGAISDGSENPDDCDEQMADQDSHTVADGLSGAEDSDHRAHVESSAQEFIVGAGLPGEEMDPEGSDKEAAAEGAEEEAGVEDAGQEPKAESFMEVDDEGPDEAVSEGAEEEAVAEDAGEEEEDAEGTDEVVAPGAIEGARMEVDAQGLEELDAEGSDEEVDAEGSVVARSPPNSQEVIVISDNEDSDEDSDDEDTNGKQPENEDTTVQRTARPSGTTRTRPTITEFPIDYYTSPKRRRESKKILDAEWKSAMEKFQNAQDVAENSFVEIERVVLEKHEKYKLGQPYQGLGALKELHSHMDVIKNYIESVVNVFNDLEEKEADQQYYMADGDENDKDYKPPKAGRNSRGKQ</sequence>
<feature type="compositionally biased region" description="Acidic residues" evidence="1">
    <location>
        <begin position="252"/>
        <end position="267"/>
    </location>
</feature>
<accession>A0A6A5V3G4</accession>
<reference evidence="2" key="1">
    <citation type="journal article" date="2020" name="Stud. Mycol.">
        <title>101 Dothideomycetes genomes: a test case for predicting lifestyles and emergence of pathogens.</title>
        <authorList>
            <person name="Haridas S."/>
            <person name="Albert R."/>
            <person name="Binder M."/>
            <person name="Bloem J."/>
            <person name="Labutti K."/>
            <person name="Salamov A."/>
            <person name="Andreopoulos B."/>
            <person name="Baker S."/>
            <person name="Barry K."/>
            <person name="Bills G."/>
            <person name="Bluhm B."/>
            <person name="Cannon C."/>
            <person name="Castanera R."/>
            <person name="Culley D."/>
            <person name="Daum C."/>
            <person name="Ezra D."/>
            <person name="Gonzalez J."/>
            <person name="Henrissat B."/>
            <person name="Kuo A."/>
            <person name="Liang C."/>
            <person name="Lipzen A."/>
            <person name="Lutzoni F."/>
            <person name="Magnuson J."/>
            <person name="Mondo S."/>
            <person name="Nolan M."/>
            <person name="Ohm R."/>
            <person name="Pangilinan J."/>
            <person name="Park H.-J."/>
            <person name="Ramirez L."/>
            <person name="Alfaro M."/>
            <person name="Sun H."/>
            <person name="Tritt A."/>
            <person name="Yoshinaga Y."/>
            <person name="Zwiers L.-H."/>
            <person name="Turgeon B."/>
            <person name="Goodwin S."/>
            <person name="Spatafora J."/>
            <person name="Crous P."/>
            <person name="Grigoriev I."/>
        </authorList>
    </citation>
    <scope>NUCLEOTIDE SEQUENCE</scope>
    <source>
        <strain evidence="2">CBS 107.79</strain>
    </source>
</reference>
<feature type="region of interest" description="Disordered" evidence="1">
    <location>
        <begin position="428"/>
        <end position="455"/>
    </location>
</feature>
<protein>
    <submittedName>
        <fullName evidence="2">Uncharacterized protein</fullName>
    </submittedName>
</protein>
<dbReference type="AlphaFoldDB" id="A0A6A5V3G4"/>
<organism evidence="2 3">
    <name type="scientific">Bimuria novae-zelandiae CBS 107.79</name>
    <dbReference type="NCBI Taxonomy" id="1447943"/>
    <lineage>
        <taxon>Eukaryota</taxon>
        <taxon>Fungi</taxon>
        <taxon>Dikarya</taxon>
        <taxon>Ascomycota</taxon>
        <taxon>Pezizomycotina</taxon>
        <taxon>Dothideomycetes</taxon>
        <taxon>Pleosporomycetidae</taxon>
        <taxon>Pleosporales</taxon>
        <taxon>Massarineae</taxon>
        <taxon>Didymosphaeriaceae</taxon>
        <taxon>Bimuria</taxon>
    </lineage>
</organism>
<gene>
    <name evidence="2" type="ORF">BU23DRAFT_210867</name>
</gene>
<evidence type="ECO:0000313" key="2">
    <source>
        <dbReference type="EMBL" id="KAF1970582.1"/>
    </source>
</evidence>
<feature type="compositionally biased region" description="Acidic residues" evidence="1">
    <location>
        <begin position="287"/>
        <end position="299"/>
    </location>
</feature>
<feature type="compositionally biased region" description="Polar residues" evidence="1">
    <location>
        <begin position="310"/>
        <end position="327"/>
    </location>
</feature>